<evidence type="ECO:0000313" key="1">
    <source>
        <dbReference type="EMBL" id="SET94446.1"/>
    </source>
</evidence>
<reference evidence="1 2" key="1">
    <citation type="submission" date="2016-10" db="EMBL/GenBank/DDBJ databases">
        <authorList>
            <person name="de Groot N.N."/>
        </authorList>
    </citation>
    <scope>NUCLEOTIDE SEQUENCE [LARGE SCALE GENOMIC DNA]</scope>
    <source>
        <strain evidence="1 2">DSM 25947</strain>
    </source>
</reference>
<accession>A0A1I0IEN2</accession>
<proteinExistence type="predicted"/>
<protein>
    <submittedName>
        <fullName evidence="1">Uncharacterized protein</fullName>
    </submittedName>
</protein>
<dbReference type="AlphaFoldDB" id="A0A1I0IEN2"/>
<dbReference type="Proteomes" id="UP000181981">
    <property type="component" value="Unassembled WGS sequence"/>
</dbReference>
<gene>
    <name evidence="1" type="ORF">SAMN05444285_1312</name>
</gene>
<evidence type="ECO:0000313" key="2">
    <source>
        <dbReference type="Proteomes" id="UP000181981"/>
    </source>
</evidence>
<organism evidence="1 2">
    <name type="scientific">Draconibacterium orientale</name>
    <dbReference type="NCBI Taxonomy" id="1168034"/>
    <lineage>
        <taxon>Bacteria</taxon>
        <taxon>Pseudomonadati</taxon>
        <taxon>Bacteroidota</taxon>
        <taxon>Bacteroidia</taxon>
        <taxon>Marinilabiliales</taxon>
        <taxon>Prolixibacteraceae</taxon>
        <taxon>Draconibacterium</taxon>
    </lineage>
</organism>
<dbReference type="EMBL" id="FOHT01000031">
    <property type="protein sequence ID" value="SET94446.1"/>
    <property type="molecule type" value="Genomic_DNA"/>
</dbReference>
<sequence>MQFFLPQSCTEKSRSCTERESSSRSSLSQFAIYQFCNYFYHRVALRSHGVAQRGKVAVAVLCRSCCLLFYNFAISFNLISIFSYHKAGTKFHKEKEKTSSRRTVCNLSVLQLFLPQSCTEKSRSCTERKSSSRSSLSQLSVAVAVCYFTTLQSASILYQSLSIFSYHKAGTELHREKEKTSSRRTVCNLSVLQLFLPQSCTEKSRSCTERKSSSRSSLSQLSVAVAVCYFTTLQSASILYQSLSIFSYHKAGTELHREKEKTSSRRTVCNLTVLQSPSVSPSQCLPSQRPRAHPPNALRLKRKAPLPCSFLSSFVCINNIIHYFGNRLNLI</sequence>
<name>A0A1I0IEN2_9BACT</name>